<dbReference type="CDD" id="cd08503">
    <property type="entry name" value="PBP2_NikA_DppA_OppA_like_17"/>
    <property type="match status" value="1"/>
</dbReference>
<dbReference type="InterPro" id="IPR030678">
    <property type="entry name" value="Peptide/Ni-bd"/>
</dbReference>
<gene>
    <name evidence="5" type="ORF">A8145_29830</name>
</gene>
<dbReference type="Gene3D" id="3.90.76.10">
    <property type="entry name" value="Dipeptide-binding Protein, Domain 1"/>
    <property type="match status" value="1"/>
</dbReference>
<dbReference type="RefSeq" id="WP_065005254.1">
    <property type="nucleotide sequence ID" value="NZ_CP033334.1"/>
</dbReference>
<dbReference type="PIRSF" id="PIRSF002741">
    <property type="entry name" value="MppA"/>
    <property type="match status" value="1"/>
</dbReference>
<reference evidence="5 6" key="1">
    <citation type="submission" date="2016-05" db="EMBL/GenBank/DDBJ databases">
        <authorList>
            <person name="Ramsay J.P."/>
        </authorList>
    </citation>
    <scope>NUCLEOTIDE SEQUENCE [LARGE SCALE GENOMIC DNA]</scope>
    <source>
        <strain evidence="5 6">NZP2042</strain>
    </source>
</reference>
<dbReference type="GO" id="GO:1904680">
    <property type="term" value="F:peptide transmembrane transporter activity"/>
    <property type="evidence" value="ECO:0007669"/>
    <property type="project" value="TreeGrafter"/>
</dbReference>
<comment type="subcellular location">
    <subcellularLocation>
        <location evidence="1">Periplasm</location>
    </subcellularLocation>
</comment>
<dbReference type="GO" id="GO:0030288">
    <property type="term" value="C:outer membrane-bounded periplasmic space"/>
    <property type="evidence" value="ECO:0007669"/>
    <property type="project" value="UniProtKB-ARBA"/>
</dbReference>
<keyword evidence="3" id="KW-0813">Transport</keyword>
<dbReference type="InterPro" id="IPR000914">
    <property type="entry name" value="SBP_5_dom"/>
</dbReference>
<comment type="caution">
    <text evidence="5">The sequence shown here is derived from an EMBL/GenBank/DDBJ whole genome shotgun (WGS) entry which is preliminary data.</text>
</comment>
<dbReference type="Gene3D" id="3.40.190.10">
    <property type="entry name" value="Periplasmic binding protein-like II"/>
    <property type="match status" value="1"/>
</dbReference>
<dbReference type="Gene3D" id="3.10.105.10">
    <property type="entry name" value="Dipeptide-binding Protein, Domain 3"/>
    <property type="match status" value="1"/>
</dbReference>
<organism evidence="5 6">
    <name type="scientific">Rhizobium loti</name>
    <name type="common">Mesorhizobium loti</name>
    <dbReference type="NCBI Taxonomy" id="381"/>
    <lineage>
        <taxon>Bacteria</taxon>
        <taxon>Pseudomonadati</taxon>
        <taxon>Pseudomonadota</taxon>
        <taxon>Alphaproteobacteria</taxon>
        <taxon>Hyphomicrobiales</taxon>
        <taxon>Phyllobacteriaceae</taxon>
        <taxon>Mesorhizobium</taxon>
    </lineage>
</organism>
<proteinExistence type="inferred from homology"/>
<dbReference type="PANTHER" id="PTHR30290">
    <property type="entry name" value="PERIPLASMIC BINDING COMPONENT OF ABC TRANSPORTER"/>
    <property type="match status" value="1"/>
</dbReference>
<dbReference type="Proteomes" id="UP000093737">
    <property type="component" value="Unassembled WGS sequence"/>
</dbReference>
<accession>A0A6M7TZ22</accession>
<dbReference type="EMBL" id="LYTK01000010">
    <property type="protein sequence ID" value="OBQ66627.1"/>
    <property type="molecule type" value="Genomic_DNA"/>
</dbReference>
<sequence length="551" mass="59895">MTKRSDIDLLRGQSPRNPSRDIWNVAVDEYAQGFLKRRNLLKYAALLGLTGFAASQGLFTSGAARAAGAGGGTVRVGLGQPTKAIDPVTVTDPASIGVISQVGEYLILDDPKDGVQPKLALSWEADETAKRWTFKLRPGVKFHDGRAVTAKDVVATFERLVDPSTGSGALSAYKGILSKGGAKLVDDETVAFDLDQPNSNFPFYVSSDVFNAVILPADYAGDFEKNFIGTGPFKFESFRPKQGASFVRNADYWGDKALPDRVEIKFFDDEQAQVLALQAGQLDVIPSTTRLELAIEGNPNFKLLSVQASSHDEVHLRTDQAPFTDKRVRRALALTIDREAVVKGLLKGRAIVGNDTPFAPIFPSADPSVPQRKQDIEEAKRLLGEAGVPNGFEVTLTTERAYDIPDYAVLIQNFAKKAGIDIKLNVLPQDAYYGSATFGSSPWLDSNLGITDFGHRGTPDIFLNATLKSSGAWNAAHFNSPDYDALLVDYGKARDLQAQRVAAGKIQTLLLDETPLIIGYFSQYSRIVSSKVEGVRFTAISHLLLDKVSFV</sequence>
<dbReference type="SUPFAM" id="SSF53850">
    <property type="entry name" value="Periplasmic binding protein-like II"/>
    <property type="match status" value="1"/>
</dbReference>
<dbReference type="Pfam" id="PF00496">
    <property type="entry name" value="SBP_bac_5"/>
    <property type="match status" value="1"/>
</dbReference>
<evidence type="ECO:0000256" key="3">
    <source>
        <dbReference type="ARBA" id="ARBA00022448"/>
    </source>
</evidence>
<evidence type="ECO:0000256" key="2">
    <source>
        <dbReference type="ARBA" id="ARBA00005695"/>
    </source>
</evidence>
<keyword evidence="4" id="KW-0732">Signal</keyword>
<dbReference type="PANTHER" id="PTHR30290:SF10">
    <property type="entry name" value="PERIPLASMIC OLIGOPEPTIDE-BINDING PROTEIN-RELATED"/>
    <property type="match status" value="1"/>
</dbReference>
<comment type="similarity">
    <text evidence="2">Belongs to the bacterial solute-binding protein 5 family.</text>
</comment>
<evidence type="ECO:0000313" key="5">
    <source>
        <dbReference type="EMBL" id="OBQ66627.1"/>
    </source>
</evidence>
<dbReference type="GO" id="GO:0015833">
    <property type="term" value="P:peptide transport"/>
    <property type="evidence" value="ECO:0007669"/>
    <property type="project" value="TreeGrafter"/>
</dbReference>
<evidence type="ECO:0000256" key="4">
    <source>
        <dbReference type="ARBA" id="ARBA00022729"/>
    </source>
</evidence>
<evidence type="ECO:0000313" key="6">
    <source>
        <dbReference type="Proteomes" id="UP000093737"/>
    </source>
</evidence>
<dbReference type="InterPro" id="IPR039424">
    <property type="entry name" value="SBP_5"/>
</dbReference>
<name>A0A6M7TZ22_RHILI</name>
<protein>
    <submittedName>
        <fullName evidence="5">Peptide ABC transporter substrate-binding protein</fullName>
    </submittedName>
</protein>
<dbReference type="GO" id="GO:0043190">
    <property type="term" value="C:ATP-binding cassette (ABC) transporter complex"/>
    <property type="evidence" value="ECO:0007669"/>
    <property type="project" value="InterPro"/>
</dbReference>
<dbReference type="InterPro" id="IPR006311">
    <property type="entry name" value="TAT_signal"/>
</dbReference>
<dbReference type="AlphaFoldDB" id="A0A6M7TZ22"/>
<dbReference type="PROSITE" id="PS51318">
    <property type="entry name" value="TAT"/>
    <property type="match status" value="1"/>
</dbReference>
<evidence type="ECO:0000256" key="1">
    <source>
        <dbReference type="ARBA" id="ARBA00004418"/>
    </source>
</evidence>